<keyword evidence="4" id="KW-0479">Metal-binding</keyword>
<dbReference type="InterPro" id="IPR042089">
    <property type="entry name" value="Peptidase_M13_dom_2"/>
</dbReference>
<evidence type="ECO:0000259" key="11">
    <source>
        <dbReference type="Pfam" id="PF05649"/>
    </source>
</evidence>
<feature type="domain" description="Peptidase M13 N-terminal" evidence="11">
    <location>
        <begin position="198"/>
        <end position="591"/>
    </location>
</feature>
<organism evidence="12 13">
    <name type="scientific">Dermatophagoides pteronyssinus</name>
    <name type="common">European house dust mite</name>
    <dbReference type="NCBI Taxonomy" id="6956"/>
    <lineage>
        <taxon>Eukaryota</taxon>
        <taxon>Metazoa</taxon>
        <taxon>Ecdysozoa</taxon>
        <taxon>Arthropoda</taxon>
        <taxon>Chelicerata</taxon>
        <taxon>Arachnida</taxon>
        <taxon>Acari</taxon>
        <taxon>Acariformes</taxon>
        <taxon>Sarcoptiformes</taxon>
        <taxon>Astigmata</taxon>
        <taxon>Psoroptidia</taxon>
        <taxon>Analgoidea</taxon>
        <taxon>Pyroglyphidae</taxon>
        <taxon>Dermatophagoidinae</taxon>
        <taxon>Dermatophagoides</taxon>
    </lineage>
</organism>
<keyword evidence="3" id="KW-0645">Protease</keyword>
<keyword evidence="5" id="KW-0378">Hydrolase</keyword>
<keyword evidence="9" id="KW-0472">Membrane</keyword>
<dbReference type="GO" id="GO:0005886">
    <property type="term" value="C:plasma membrane"/>
    <property type="evidence" value="ECO:0007669"/>
    <property type="project" value="TreeGrafter"/>
</dbReference>
<dbReference type="Gene3D" id="3.40.390.10">
    <property type="entry name" value="Collagenase (Catalytic Domain)"/>
    <property type="match status" value="1"/>
</dbReference>
<dbReference type="InterPro" id="IPR018497">
    <property type="entry name" value="Peptidase_M13_C"/>
</dbReference>
<dbReference type="PROSITE" id="PS51885">
    <property type="entry name" value="NEPRILYSIN"/>
    <property type="match status" value="1"/>
</dbReference>
<feature type="domain" description="Peptidase M13 C-terminal" evidence="10">
    <location>
        <begin position="650"/>
        <end position="853"/>
    </location>
</feature>
<dbReference type="Gene3D" id="1.10.1380.10">
    <property type="entry name" value="Neutral endopeptidase , domain2"/>
    <property type="match status" value="1"/>
</dbReference>
<evidence type="ECO:0000256" key="2">
    <source>
        <dbReference type="ARBA" id="ARBA00007357"/>
    </source>
</evidence>
<evidence type="ECO:0000313" key="12">
    <source>
        <dbReference type="Proteomes" id="UP000515146"/>
    </source>
</evidence>
<gene>
    <name evidence="13" type="primary">LOC113794105</name>
</gene>
<evidence type="ECO:0000256" key="4">
    <source>
        <dbReference type="ARBA" id="ARBA00022723"/>
    </source>
</evidence>
<evidence type="ECO:0000256" key="9">
    <source>
        <dbReference type="SAM" id="Phobius"/>
    </source>
</evidence>
<keyword evidence="7" id="KW-0482">Metalloprotease</keyword>
<evidence type="ECO:0000256" key="5">
    <source>
        <dbReference type="ARBA" id="ARBA00022801"/>
    </source>
</evidence>
<feature type="region of interest" description="Disordered" evidence="8">
    <location>
        <begin position="58"/>
        <end position="82"/>
    </location>
</feature>
<dbReference type="GO" id="GO:0004222">
    <property type="term" value="F:metalloendopeptidase activity"/>
    <property type="evidence" value="ECO:0007669"/>
    <property type="project" value="InterPro"/>
</dbReference>
<keyword evidence="6" id="KW-0862">Zinc</keyword>
<keyword evidence="9" id="KW-0812">Transmembrane</keyword>
<evidence type="ECO:0000259" key="10">
    <source>
        <dbReference type="Pfam" id="PF01431"/>
    </source>
</evidence>
<evidence type="ECO:0000256" key="6">
    <source>
        <dbReference type="ARBA" id="ARBA00022833"/>
    </source>
</evidence>
<dbReference type="CTD" id="33005"/>
<dbReference type="SUPFAM" id="SSF55486">
    <property type="entry name" value="Metalloproteases ('zincins'), catalytic domain"/>
    <property type="match status" value="1"/>
</dbReference>
<dbReference type="Proteomes" id="UP000515146">
    <property type="component" value="Unplaced"/>
</dbReference>
<sequence length="854" mass="97687">MATLQLKPVTGYHREELLDDDQSSSINLMFTNNNLTSIGNPHFSSNIQLINDDSTNATNANVTSRNNNDPFIRSQNLLSSSSSNDNIRSSMVQNNNNNQNPNTNTNENYSISFITTSNVFGNKRNFFWSRWTQFEKISFLAIILLTLIIFVLSMILLLQPYPILQVHLTNENSLLCLKPKCISISSSIIDSLDESINPCDDFYHYACGGWIRKNPLPDSHASWGTFGKLTQDNQLILKNVFDKKRKFSDAERKAKIYYDSCMDRNKIIEKLKAKPMQEFIDLIGGWNISGGFDVQAWSLQSKLTLMHNRYNRGGLFEWSVSADEKDSTKNVLNLQQGSFIMSRDYYLNKTDNDEIIVAYLDFMTKVGVLLGGGDESSTRMQMKKVLEFERKISKILIPPEDLRDDQKTYHKMKLSELNKLAPFIDWIGYFREAFAPIKREINENESIVVYSPEFFSNLSKLIEQHLSDNDNKTILVNTIVWSVVQPMVTYLSKPFRDAAKTFTQVLIGSEGSSSQWRYCISDTSSVLGFAVGSIFVHSAFRGESKNESKIMIKQIKDAFKEHLDNLTWMDRQTLELAMEKADAITDMIGFPDFILNEKKLNKRYKDLIVKDDQYFKNSINANIFLLNEYIKKIDKPTNKSEWDMAPPVVNAYYAPTKNQIAFPAGILQPPFYDVNRPKALNFGAMGVVMGHELTHAFDDQGREYDKKGNLHEWWQHGTILKFKERMKCFQEQYSKYQIGTDHVNGKQTLGENVADNGGLTSAFHAFTKWSKESGENILLPGLNFTQNQLFFIGFAQVWCSVNTPEALKIQIRNDPHTPSQYRVIGTLSNSPQFSDAFNCPKGSSMNPEQKCNIW</sequence>
<comment type="cofactor">
    <cofactor evidence="1">
        <name>Zn(2+)</name>
        <dbReference type="ChEBI" id="CHEBI:29105"/>
    </cofactor>
</comment>
<comment type="similarity">
    <text evidence="2">Belongs to the peptidase M13 family.</text>
</comment>
<name>A0A6P6Y409_DERPT</name>
<dbReference type="RefSeq" id="XP_027199995.1">
    <property type="nucleotide sequence ID" value="XM_027344194.1"/>
</dbReference>
<dbReference type="GO" id="GO:0016485">
    <property type="term" value="P:protein processing"/>
    <property type="evidence" value="ECO:0007669"/>
    <property type="project" value="TreeGrafter"/>
</dbReference>
<feature type="transmembrane region" description="Helical" evidence="9">
    <location>
        <begin position="137"/>
        <end position="158"/>
    </location>
</feature>
<dbReference type="InterPro" id="IPR008753">
    <property type="entry name" value="Peptidase_M13_N"/>
</dbReference>
<proteinExistence type="inferred from homology"/>
<dbReference type="InterPro" id="IPR024079">
    <property type="entry name" value="MetalloPept_cat_dom_sf"/>
</dbReference>
<dbReference type="Pfam" id="PF01431">
    <property type="entry name" value="Peptidase_M13"/>
    <property type="match status" value="1"/>
</dbReference>
<dbReference type="PANTHER" id="PTHR11733">
    <property type="entry name" value="ZINC METALLOPROTEASE FAMILY M13 NEPRILYSIN-RELATED"/>
    <property type="match status" value="1"/>
</dbReference>
<keyword evidence="9" id="KW-1133">Transmembrane helix</keyword>
<dbReference type="OrthoDB" id="6475849at2759"/>
<dbReference type="AlphaFoldDB" id="A0A6P6Y409"/>
<evidence type="ECO:0000256" key="7">
    <source>
        <dbReference type="ARBA" id="ARBA00023049"/>
    </source>
</evidence>
<dbReference type="Pfam" id="PF05649">
    <property type="entry name" value="Peptidase_M13_N"/>
    <property type="match status" value="1"/>
</dbReference>
<dbReference type="PRINTS" id="PR00786">
    <property type="entry name" value="NEPRILYSIN"/>
</dbReference>
<evidence type="ECO:0000313" key="13">
    <source>
        <dbReference type="RefSeq" id="XP_027199995.1"/>
    </source>
</evidence>
<dbReference type="PANTHER" id="PTHR11733:SF167">
    <property type="entry name" value="FI17812P1-RELATED"/>
    <property type="match status" value="1"/>
</dbReference>
<protein>
    <submittedName>
        <fullName evidence="13">Endothelin-converting enzyme homolog isoform X3</fullName>
    </submittedName>
</protein>
<reference evidence="13" key="1">
    <citation type="submission" date="2025-08" db="UniProtKB">
        <authorList>
            <consortium name="RefSeq"/>
        </authorList>
    </citation>
    <scope>IDENTIFICATION</scope>
    <source>
        <strain evidence="13">Airmid</strain>
    </source>
</reference>
<evidence type="ECO:0000256" key="3">
    <source>
        <dbReference type="ARBA" id="ARBA00022670"/>
    </source>
</evidence>
<feature type="compositionally biased region" description="Polar residues" evidence="8">
    <location>
        <begin position="58"/>
        <end position="69"/>
    </location>
</feature>
<accession>A0A6P6Y409</accession>
<dbReference type="InterPro" id="IPR000718">
    <property type="entry name" value="Peptidase_M13"/>
</dbReference>
<dbReference type="GO" id="GO:0046872">
    <property type="term" value="F:metal ion binding"/>
    <property type="evidence" value="ECO:0007669"/>
    <property type="project" value="UniProtKB-KW"/>
</dbReference>
<evidence type="ECO:0000256" key="1">
    <source>
        <dbReference type="ARBA" id="ARBA00001947"/>
    </source>
</evidence>
<dbReference type="CDD" id="cd08662">
    <property type="entry name" value="M13"/>
    <property type="match status" value="1"/>
</dbReference>
<evidence type="ECO:0000256" key="8">
    <source>
        <dbReference type="SAM" id="MobiDB-lite"/>
    </source>
</evidence>
<feature type="compositionally biased region" description="Low complexity" evidence="8">
    <location>
        <begin position="72"/>
        <end position="82"/>
    </location>
</feature>
<keyword evidence="12" id="KW-1185">Reference proteome</keyword>